<evidence type="ECO:0000313" key="1">
    <source>
        <dbReference type="EMBL" id="KAI3353764.1"/>
    </source>
</evidence>
<organism evidence="1 2">
    <name type="scientific">Scortum barcoo</name>
    <name type="common">barcoo grunter</name>
    <dbReference type="NCBI Taxonomy" id="214431"/>
    <lineage>
        <taxon>Eukaryota</taxon>
        <taxon>Metazoa</taxon>
        <taxon>Chordata</taxon>
        <taxon>Craniata</taxon>
        <taxon>Vertebrata</taxon>
        <taxon>Euteleostomi</taxon>
        <taxon>Actinopterygii</taxon>
        <taxon>Neopterygii</taxon>
        <taxon>Teleostei</taxon>
        <taxon>Neoteleostei</taxon>
        <taxon>Acanthomorphata</taxon>
        <taxon>Eupercaria</taxon>
        <taxon>Centrarchiformes</taxon>
        <taxon>Terapontoidei</taxon>
        <taxon>Terapontidae</taxon>
        <taxon>Scortum</taxon>
    </lineage>
</organism>
<dbReference type="EMBL" id="CM041552">
    <property type="protein sequence ID" value="KAI3353764.1"/>
    <property type="molecule type" value="Genomic_DNA"/>
</dbReference>
<name>A0ACB8VDX5_9TELE</name>
<accession>A0ACB8VDX5</accession>
<dbReference type="Proteomes" id="UP000831701">
    <property type="component" value="Chromosome 22"/>
</dbReference>
<gene>
    <name evidence="1" type="ORF">L3Q82_004845</name>
</gene>
<proteinExistence type="predicted"/>
<reference evidence="1" key="1">
    <citation type="submission" date="2022-04" db="EMBL/GenBank/DDBJ databases">
        <title>Jade perch genome.</title>
        <authorList>
            <person name="Chao B."/>
        </authorList>
    </citation>
    <scope>NUCLEOTIDE SEQUENCE</scope>
    <source>
        <strain evidence="1">CB-2022</strain>
    </source>
</reference>
<keyword evidence="2" id="KW-1185">Reference proteome</keyword>
<comment type="caution">
    <text evidence="1">The sequence shown here is derived from an EMBL/GenBank/DDBJ whole genome shotgun (WGS) entry which is preliminary data.</text>
</comment>
<evidence type="ECO:0000313" key="2">
    <source>
        <dbReference type="Proteomes" id="UP000831701"/>
    </source>
</evidence>
<protein>
    <submittedName>
        <fullName evidence="1">Uncharacterized protein</fullName>
    </submittedName>
</protein>
<sequence length="180" mass="20145">MAKEATGKIVKQLKQERTLAKSVFTKHANFLSRAAGNMTKSELQEEFRKLMSHARSVSESNDDYRTGLLADMEDEGEEAKLDAQLQTDIEKTMEDCDTRLEEVRNVVQTNLWSRYGEEELKTAIKEAEAGCDGLRAVAVSAVNKDGYELQFDGVEKLVQDAITSLASWEIWIPAAQEGKP</sequence>